<evidence type="ECO:0000313" key="3">
    <source>
        <dbReference type="Proteomes" id="UP000541610"/>
    </source>
</evidence>
<feature type="region of interest" description="Disordered" evidence="1">
    <location>
        <begin position="740"/>
        <end position="862"/>
    </location>
</feature>
<dbReference type="Proteomes" id="UP000541610">
    <property type="component" value="Unassembled WGS sequence"/>
</dbReference>
<gene>
    <name evidence="2" type="ORF">FOZ60_015295</name>
</gene>
<evidence type="ECO:0008006" key="4">
    <source>
        <dbReference type="Google" id="ProtNLM"/>
    </source>
</evidence>
<protein>
    <recommendedName>
        <fullName evidence="4">MULE transposase domain-containing protein</fullName>
    </recommendedName>
</protein>
<evidence type="ECO:0000256" key="1">
    <source>
        <dbReference type="SAM" id="MobiDB-lite"/>
    </source>
</evidence>
<evidence type="ECO:0000313" key="2">
    <source>
        <dbReference type="EMBL" id="KAF4691567.1"/>
    </source>
</evidence>
<accession>A0A7J6P6U8</accession>
<sequence length="955" mass="106442">MNPQVSAALDVVMAALGKKSVEQSDRPATDPIQDEVPERGRGRGPGASYVPATDEIFPSLESARDALAALADLPEGLNMIANNRYAKAIWRFRCPFNRKRVWVSCPFAMRVEAAEDGHGFRIFMHETHPQHVATGMDMPGQRRQILAPKAREVVRTCCIGGATAKGTLRALREEKLLPLDGTVTASQLRKAVYNTRHQVRSKNPERPRPASSALIDVDRFCQEHSDVPADPHQSFCLCYESNGAATVDDAEEAGTDMWYYFSTPHLLERGASYSVWCMDYTHSLSYCPYPTVLIGGVTPPGRFRIIMIGVSLHEDTCAIEQGLKALKTYGERSGRAFQPRALLSDSASCFTRGFSRVFGEFRPLGLSPSLELKDESDKDSNARLYCYVHMWRQTLRHAAPLLRASVGKEQYEKLRAQLKHDILLLQRVPEEHHFPILAQHLERKWKLISESTWRYFSEIWLMKHGNWYQMCATDVVGPEIGRTSNGVEGINGSLKRGGVNVNFSLGALLSEVRAVLSDYSTMAPIEADEGFCPTSEQVMQGFRWTLSKVARKRLIFYEPISNDELGEGVVGRYFIPSATCVRLYGSRLEEAMSQFRQSYDSNDPDAWLSAEDYDKTTQLVRVVKVVEDENRATASIGESTHRRRSYRCSCADGVRHTYDSGKALEIPLSTANRRARLLQQFSKSAKSSAPLPKQARPLPQVCLNASCSLVEGIDDDEIDSSGDEADSNRLLEASWLQEVEEEVESELQQEVSSHGLPHGRSSRDDGSMEQEEESDSDDKSGSEESDAGNYGGDESESEESDGGNYEGDESESEESEGENCESDESESEESVAEDSQRLLENTPIENAEIEDDDDEGKRHLPSSYRLLNGRPLRIRAFVYSNVIIEDSSRFEGSHIESTRRSTLSERTIFRNDDVEDNGHTAHSSGGALPDQACSFTLTFDLSPESGRTWCGQSVA</sequence>
<reference evidence="2 3" key="1">
    <citation type="submission" date="2020-04" db="EMBL/GenBank/DDBJ databases">
        <title>Perkinsus olseni comparative genomics.</title>
        <authorList>
            <person name="Bogema D.R."/>
        </authorList>
    </citation>
    <scope>NUCLEOTIDE SEQUENCE [LARGE SCALE GENOMIC DNA]</scope>
    <source>
        <strain evidence="2">00978-12</strain>
    </source>
</reference>
<feature type="compositionally biased region" description="Basic and acidic residues" evidence="1">
    <location>
        <begin position="19"/>
        <end position="28"/>
    </location>
</feature>
<organism evidence="2 3">
    <name type="scientific">Perkinsus olseni</name>
    <name type="common">Perkinsus atlanticus</name>
    <dbReference type="NCBI Taxonomy" id="32597"/>
    <lineage>
        <taxon>Eukaryota</taxon>
        <taxon>Sar</taxon>
        <taxon>Alveolata</taxon>
        <taxon>Perkinsozoa</taxon>
        <taxon>Perkinsea</taxon>
        <taxon>Perkinsida</taxon>
        <taxon>Perkinsidae</taxon>
        <taxon>Perkinsus</taxon>
    </lineage>
</organism>
<feature type="compositionally biased region" description="Acidic residues" evidence="1">
    <location>
        <begin position="793"/>
        <end position="832"/>
    </location>
</feature>
<feature type="region of interest" description="Disordered" evidence="1">
    <location>
        <begin position="19"/>
        <end position="48"/>
    </location>
</feature>
<dbReference type="AlphaFoldDB" id="A0A7J6P6U8"/>
<dbReference type="OrthoDB" id="10464282at2759"/>
<feature type="compositionally biased region" description="Acidic residues" evidence="1">
    <location>
        <begin position="767"/>
        <end position="776"/>
    </location>
</feature>
<name>A0A7J6P6U8_PEROL</name>
<dbReference type="EMBL" id="JABANP010000076">
    <property type="protein sequence ID" value="KAF4691567.1"/>
    <property type="molecule type" value="Genomic_DNA"/>
</dbReference>
<proteinExistence type="predicted"/>
<comment type="caution">
    <text evidence="2">The sequence shown here is derived from an EMBL/GenBank/DDBJ whole genome shotgun (WGS) entry which is preliminary data.</text>
</comment>